<evidence type="ECO:0000256" key="1">
    <source>
        <dbReference type="ARBA" id="ARBA00022801"/>
    </source>
</evidence>
<protein>
    <recommendedName>
        <fullName evidence="2">Helicase C-terminal domain-containing protein</fullName>
    </recommendedName>
</protein>
<name>F0YLE7_AURAN</name>
<dbReference type="PANTHER" id="PTHR45629">
    <property type="entry name" value="SNF2/RAD54 FAMILY MEMBER"/>
    <property type="match status" value="1"/>
</dbReference>
<dbReference type="OrthoDB" id="191008at2759"/>
<keyword evidence="1" id="KW-0378">Hydrolase</keyword>
<evidence type="ECO:0000259" key="2">
    <source>
        <dbReference type="Pfam" id="PF00271"/>
    </source>
</evidence>
<dbReference type="Pfam" id="PF00271">
    <property type="entry name" value="Helicase_C"/>
    <property type="match status" value="1"/>
</dbReference>
<dbReference type="InParanoid" id="F0YLE7"/>
<dbReference type="RefSeq" id="XP_009041221.1">
    <property type="nucleotide sequence ID" value="XM_009042973.1"/>
</dbReference>
<reference evidence="3 4" key="1">
    <citation type="journal article" date="2011" name="Proc. Natl. Acad. Sci. U.S.A.">
        <title>Niche of harmful alga Aureococcus anophagefferens revealed through ecogenomics.</title>
        <authorList>
            <person name="Gobler C.J."/>
            <person name="Berry D.L."/>
            <person name="Dyhrman S.T."/>
            <person name="Wilhelm S.W."/>
            <person name="Salamov A."/>
            <person name="Lobanov A.V."/>
            <person name="Zhang Y."/>
            <person name="Collier J.L."/>
            <person name="Wurch L.L."/>
            <person name="Kustka A.B."/>
            <person name="Dill B.D."/>
            <person name="Shah M."/>
            <person name="VerBerkmoes N.C."/>
            <person name="Kuo A."/>
            <person name="Terry A."/>
            <person name="Pangilinan J."/>
            <person name="Lindquist E.A."/>
            <person name="Lucas S."/>
            <person name="Paulsen I.T."/>
            <person name="Hattenrath-Lehmann T.K."/>
            <person name="Talmage S.C."/>
            <person name="Walker E.A."/>
            <person name="Koch F."/>
            <person name="Burson A.M."/>
            <person name="Marcoval M.A."/>
            <person name="Tang Y.Z."/>
            <person name="Lecleir G.R."/>
            <person name="Coyne K.J."/>
            <person name="Berg G.M."/>
            <person name="Bertrand E.M."/>
            <person name="Saito M.A."/>
            <person name="Gladyshev V.N."/>
            <person name="Grigoriev I.V."/>
        </authorList>
    </citation>
    <scope>NUCLEOTIDE SEQUENCE [LARGE SCALE GENOMIC DNA]</scope>
    <source>
        <strain evidence="4">CCMP 1984</strain>
    </source>
</reference>
<dbReference type="eggNOG" id="KOG0390">
    <property type="taxonomic scope" value="Eukaryota"/>
</dbReference>
<proteinExistence type="predicted"/>
<dbReference type="InterPro" id="IPR001650">
    <property type="entry name" value="Helicase_C-like"/>
</dbReference>
<dbReference type="SUPFAM" id="SSF52540">
    <property type="entry name" value="P-loop containing nucleoside triphosphate hydrolases"/>
    <property type="match status" value="1"/>
</dbReference>
<evidence type="ECO:0000313" key="3">
    <source>
        <dbReference type="EMBL" id="EGB04096.1"/>
    </source>
</evidence>
<feature type="non-terminal residue" evidence="3">
    <location>
        <position position="79"/>
    </location>
</feature>
<dbReference type="GO" id="GO:0016787">
    <property type="term" value="F:hydrolase activity"/>
    <property type="evidence" value="ECO:0007669"/>
    <property type="project" value="UniProtKB-KW"/>
</dbReference>
<feature type="domain" description="Helicase C-terminal" evidence="2">
    <location>
        <begin position="9"/>
        <end position="42"/>
    </location>
</feature>
<organism evidence="4">
    <name type="scientific">Aureococcus anophagefferens</name>
    <name type="common">Harmful bloom alga</name>
    <dbReference type="NCBI Taxonomy" id="44056"/>
    <lineage>
        <taxon>Eukaryota</taxon>
        <taxon>Sar</taxon>
        <taxon>Stramenopiles</taxon>
        <taxon>Ochrophyta</taxon>
        <taxon>Pelagophyceae</taxon>
        <taxon>Pelagomonadales</taxon>
        <taxon>Pelagomonadaceae</taxon>
        <taxon>Aureococcus</taxon>
    </lineage>
</organism>
<dbReference type="InterPro" id="IPR050496">
    <property type="entry name" value="SNF2_RAD54_helicase_repair"/>
</dbReference>
<accession>F0YLE7</accession>
<dbReference type="InterPro" id="IPR049730">
    <property type="entry name" value="SNF2/RAD54-like_C"/>
</dbReference>
<dbReference type="EMBL" id="GL833156">
    <property type="protein sequence ID" value="EGB04096.1"/>
    <property type="molecule type" value="Genomic_DNA"/>
</dbReference>
<dbReference type="AlphaFoldDB" id="F0YLE7"/>
<sequence length="79" mass="8579">MLATVQNLEGVTLIGANFMMLLNPSWNPAQDEQAAMRIHRIGQSRACTVIRLVGRGTIEETIVGRQAEKDGLCAILTQG</sequence>
<dbReference type="GeneID" id="20221243"/>
<keyword evidence="4" id="KW-1185">Reference proteome</keyword>
<gene>
    <name evidence="3" type="ORF">AURANDRAFT_33074</name>
</gene>
<dbReference type="KEGG" id="aaf:AURANDRAFT_33074"/>
<dbReference type="PANTHER" id="PTHR45629:SF7">
    <property type="entry name" value="DNA EXCISION REPAIR PROTEIN ERCC-6-RELATED"/>
    <property type="match status" value="1"/>
</dbReference>
<dbReference type="Gene3D" id="3.40.50.300">
    <property type="entry name" value="P-loop containing nucleotide triphosphate hydrolases"/>
    <property type="match status" value="1"/>
</dbReference>
<dbReference type="Proteomes" id="UP000002729">
    <property type="component" value="Unassembled WGS sequence"/>
</dbReference>
<evidence type="ECO:0000313" key="4">
    <source>
        <dbReference type="Proteomes" id="UP000002729"/>
    </source>
</evidence>
<dbReference type="CDD" id="cd18793">
    <property type="entry name" value="SF2_C_SNF"/>
    <property type="match status" value="1"/>
</dbReference>
<dbReference type="InterPro" id="IPR027417">
    <property type="entry name" value="P-loop_NTPase"/>
</dbReference>